<feature type="binding site" evidence="6">
    <location>
        <position position="89"/>
    </location>
    <ligand>
        <name>5-phospho-alpha-D-ribose 1-diphosphate</name>
        <dbReference type="ChEBI" id="CHEBI:58017"/>
        <note>ligand shared between dimeric partners</note>
    </ligand>
</feature>
<dbReference type="EMBL" id="MHLP01000037">
    <property type="protein sequence ID" value="OGZ11442.1"/>
    <property type="molecule type" value="Genomic_DNA"/>
</dbReference>
<dbReference type="GO" id="GO:0000287">
    <property type="term" value="F:magnesium ion binding"/>
    <property type="evidence" value="ECO:0007669"/>
    <property type="project" value="UniProtKB-UniRule"/>
</dbReference>
<comment type="pathway">
    <text evidence="1 6">Pyrimidine metabolism; UMP biosynthesis via de novo pathway; UMP from orotate: step 1/2.</text>
</comment>
<feature type="binding site" evidence="6">
    <location>
        <position position="93"/>
    </location>
    <ligand>
        <name>5-phospho-alpha-D-ribose 1-diphosphate</name>
        <dbReference type="ChEBI" id="CHEBI:58017"/>
        <note>ligand shared between dimeric partners</note>
    </ligand>
</feature>
<feature type="binding site" evidence="6">
    <location>
        <position position="120"/>
    </location>
    <ligand>
        <name>orotate</name>
        <dbReference type="ChEBI" id="CHEBI:30839"/>
    </ligand>
</feature>
<feature type="binding site" evidence="6">
    <location>
        <position position="95"/>
    </location>
    <ligand>
        <name>5-phospho-alpha-D-ribose 1-diphosphate</name>
        <dbReference type="ChEBI" id="CHEBI:58017"/>
        <note>ligand shared between dimeric partners</note>
    </ligand>
</feature>
<keyword evidence="5 6" id="KW-0665">Pyrimidine biosynthesis</keyword>
<dbReference type="Proteomes" id="UP000178534">
    <property type="component" value="Unassembled WGS sequence"/>
</dbReference>
<dbReference type="GO" id="GO:0019856">
    <property type="term" value="P:pyrimidine nucleobase biosynthetic process"/>
    <property type="evidence" value="ECO:0007669"/>
    <property type="project" value="TreeGrafter"/>
</dbReference>
<sequence>MKKKALIKRLHEIGVIMNKPVLLRSGITADFYCDIKKAYGYSDVLNAFVDEIGKKIDDSITAITGSGYGGLPLAAVLSLRFNKHFVAVRDNIKKHGRKERFDGYTPTPRDRVLIVDDVLTTGSSVCETIAALKKTGATIAEVIVLVKRGEAELPVPTSYILHIDELREHKASRKKQ</sequence>
<evidence type="ECO:0000256" key="4">
    <source>
        <dbReference type="ARBA" id="ARBA00022679"/>
    </source>
</evidence>
<feature type="binding site" evidence="6">
    <location>
        <position position="148"/>
    </location>
    <ligand>
        <name>orotate</name>
        <dbReference type="ChEBI" id="CHEBI:30839"/>
    </ligand>
</feature>
<dbReference type="Gene3D" id="3.40.50.2020">
    <property type="match status" value="1"/>
</dbReference>
<evidence type="ECO:0000256" key="2">
    <source>
        <dbReference type="ARBA" id="ARBA00011971"/>
    </source>
</evidence>
<dbReference type="InterPro" id="IPR023031">
    <property type="entry name" value="OPRT"/>
</dbReference>
<gene>
    <name evidence="6" type="primary">pyrE</name>
    <name evidence="8" type="ORF">A2942_04310</name>
</gene>
<dbReference type="Pfam" id="PF00156">
    <property type="entry name" value="Pribosyltran"/>
    <property type="match status" value="1"/>
</dbReference>
<name>A0A1G2DDB8_9BACT</name>
<comment type="similarity">
    <text evidence="6">Belongs to the purine/pyrimidine phosphoribosyltransferase family. PyrE subfamily.</text>
</comment>
<dbReference type="STRING" id="1798665.A2942_04310"/>
<dbReference type="InterPro" id="IPR000836">
    <property type="entry name" value="PRTase_dom"/>
</dbReference>
<comment type="cofactor">
    <cofactor evidence="6">
        <name>Mg(2+)</name>
        <dbReference type="ChEBI" id="CHEBI:18420"/>
    </cofactor>
</comment>
<keyword evidence="4 6" id="KW-0808">Transferase</keyword>
<reference evidence="8 9" key="1">
    <citation type="journal article" date="2016" name="Nat. Commun.">
        <title>Thousands of microbial genomes shed light on interconnected biogeochemical processes in an aquifer system.</title>
        <authorList>
            <person name="Anantharaman K."/>
            <person name="Brown C.T."/>
            <person name="Hug L.A."/>
            <person name="Sharon I."/>
            <person name="Castelle C.J."/>
            <person name="Probst A.J."/>
            <person name="Thomas B.C."/>
            <person name="Singh A."/>
            <person name="Wilkins M.J."/>
            <person name="Karaoz U."/>
            <person name="Brodie E.L."/>
            <person name="Williams K.H."/>
            <person name="Hubbard S.S."/>
            <person name="Banfield J.F."/>
        </authorList>
    </citation>
    <scope>NUCLEOTIDE SEQUENCE [LARGE SCALE GENOMIC DNA]</scope>
</reference>
<accession>A0A1G2DDB8</accession>
<dbReference type="GO" id="GO:0044205">
    <property type="term" value="P:'de novo' UMP biosynthetic process"/>
    <property type="evidence" value="ECO:0007669"/>
    <property type="project" value="UniProtKB-UniRule"/>
</dbReference>
<dbReference type="GO" id="GO:0004588">
    <property type="term" value="F:orotate phosphoribosyltransferase activity"/>
    <property type="evidence" value="ECO:0007669"/>
    <property type="project" value="UniProtKB-UniRule"/>
</dbReference>
<feature type="domain" description="Phosphoribosyltransferase" evidence="7">
    <location>
        <begin position="54"/>
        <end position="155"/>
    </location>
</feature>
<proteinExistence type="inferred from homology"/>
<dbReference type="HAMAP" id="MF_01208">
    <property type="entry name" value="PyrE"/>
    <property type="match status" value="1"/>
</dbReference>
<dbReference type="CDD" id="cd06223">
    <property type="entry name" value="PRTases_typeI"/>
    <property type="match status" value="1"/>
</dbReference>
<keyword evidence="6" id="KW-0460">Magnesium</keyword>
<evidence type="ECO:0000313" key="9">
    <source>
        <dbReference type="Proteomes" id="UP000178534"/>
    </source>
</evidence>
<dbReference type="AlphaFoldDB" id="A0A1G2DDB8"/>
<evidence type="ECO:0000256" key="1">
    <source>
        <dbReference type="ARBA" id="ARBA00004889"/>
    </source>
</evidence>
<comment type="function">
    <text evidence="6">Catalyzes the transfer of a ribosyl phosphate group from 5-phosphoribose 1-diphosphate to orotate, leading to the formation of orotidine monophosphate (OMP).</text>
</comment>
<keyword evidence="3 6" id="KW-0328">Glycosyltransferase</keyword>
<dbReference type="InterPro" id="IPR029057">
    <property type="entry name" value="PRTase-like"/>
</dbReference>
<organism evidence="8 9">
    <name type="scientific">Candidatus Lloydbacteria bacterium RIFCSPLOWO2_01_FULL_50_20</name>
    <dbReference type="NCBI Taxonomy" id="1798665"/>
    <lineage>
        <taxon>Bacteria</taxon>
        <taxon>Candidatus Lloydiibacteriota</taxon>
    </lineage>
</organism>
<protein>
    <recommendedName>
        <fullName evidence="2 6">Orotate phosphoribosyltransferase</fullName>
        <shortName evidence="6">OPRT</shortName>
        <shortName evidence="6">OPRTase</shortName>
        <ecNumber evidence="2 6">2.4.2.10</ecNumber>
    </recommendedName>
</protein>
<evidence type="ECO:0000256" key="3">
    <source>
        <dbReference type="ARBA" id="ARBA00022676"/>
    </source>
</evidence>
<evidence type="ECO:0000259" key="7">
    <source>
        <dbReference type="Pfam" id="PF00156"/>
    </source>
</evidence>
<feature type="binding site" description="in other chain" evidence="6">
    <location>
        <position position="24"/>
    </location>
    <ligand>
        <name>5-phospho-alpha-D-ribose 1-diphosphate</name>
        <dbReference type="ChEBI" id="CHEBI:58017"/>
        <note>ligand shared between dimeric partners</note>
    </ligand>
</feature>
<dbReference type="EC" id="2.4.2.10" evidence="2 6"/>
<evidence type="ECO:0000256" key="5">
    <source>
        <dbReference type="ARBA" id="ARBA00022975"/>
    </source>
</evidence>
<evidence type="ECO:0000313" key="8">
    <source>
        <dbReference type="EMBL" id="OGZ11442.1"/>
    </source>
</evidence>
<comment type="caution">
    <text evidence="8">The sequence shown here is derived from an EMBL/GenBank/DDBJ whole genome shotgun (WGS) entry which is preliminary data.</text>
</comment>
<dbReference type="SUPFAM" id="SSF53271">
    <property type="entry name" value="PRTase-like"/>
    <property type="match status" value="1"/>
</dbReference>
<evidence type="ECO:0000256" key="6">
    <source>
        <dbReference type="HAMAP-Rule" id="MF_01208"/>
    </source>
</evidence>
<comment type="caution">
    <text evidence="6">Lacks conserved residue(s) required for the propagation of feature annotation.</text>
</comment>
<dbReference type="PANTHER" id="PTHR19278">
    <property type="entry name" value="OROTATE PHOSPHORIBOSYLTRANSFERASE"/>
    <property type="match status" value="1"/>
</dbReference>
<dbReference type="UniPathway" id="UPA00070">
    <property type="reaction ID" value="UER00119"/>
</dbReference>
<dbReference type="PANTHER" id="PTHR19278:SF9">
    <property type="entry name" value="URIDINE 5'-MONOPHOSPHATE SYNTHASE"/>
    <property type="match status" value="1"/>
</dbReference>
<comment type="catalytic activity">
    <reaction evidence="6">
        <text>orotidine 5'-phosphate + diphosphate = orotate + 5-phospho-alpha-D-ribose 1-diphosphate</text>
        <dbReference type="Rhea" id="RHEA:10380"/>
        <dbReference type="ChEBI" id="CHEBI:30839"/>
        <dbReference type="ChEBI" id="CHEBI:33019"/>
        <dbReference type="ChEBI" id="CHEBI:57538"/>
        <dbReference type="ChEBI" id="CHEBI:58017"/>
        <dbReference type="EC" id="2.4.2.10"/>
    </reaction>
</comment>
<comment type="subunit">
    <text evidence="6">Homodimer.</text>
</comment>
<feature type="binding site" description="in other chain" evidence="6">
    <location>
        <begin position="116"/>
        <end position="124"/>
    </location>
    <ligand>
        <name>5-phospho-alpha-D-ribose 1-diphosphate</name>
        <dbReference type="ChEBI" id="CHEBI:58017"/>
        <note>ligand shared between dimeric partners</note>
    </ligand>
</feature>